<gene>
    <name evidence="10" type="ORF">MACH26_07760</name>
</gene>
<keyword evidence="5 8" id="KW-1133">Transmembrane helix</keyword>
<evidence type="ECO:0000256" key="4">
    <source>
        <dbReference type="ARBA" id="ARBA00022692"/>
    </source>
</evidence>
<evidence type="ECO:0000313" key="10">
    <source>
        <dbReference type="EMBL" id="BDX05255.1"/>
    </source>
</evidence>
<dbReference type="InterPro" id="IPR050586">
    <property type="entry name" value="CPA3_Na-H_Antiporter_D"/>
</dbReference>
<comment type="subcellular location">
    <subcellularLocation>
        <location evidence="1">Cell membrane</location>
        <topology evidence="1">Multi-pass membrane protein</topology>
    </subcellularLocation>
    <subcellularLocation>
        <location evidence="7">Membrane</location>
        <topology evidence="7">Multi-pass membrane protein</topology>
    </subcellularLocation>
</comment>
<organism evidence="10 11">
    <name type="scientific">Planctobacterium marinum</name>
    <dbReference type="NCBI Taxonomy" id="1631968"/>
    <lineage>
        <taxon>Bacteria</taxon>
        <taxon>Pseudomonadati</taxon>
        <taxon>Pseudomonadota</taxon>
        <taxon>Gammaproteobacteria</taxon>
        <taxon>Alteromonadales</taxon>
        <taxon>Alteromonadaceae</taxon>
        <taxon>Planctobacterium</taxon>
    </lineage>
</organism>
<proteinExistence type="inferred from homology"/>
<evidence type="ECO:0000256" key="1">
    <source>
        <dbReference type="ARBA" id="ARBA00004651"/>
    </source>
</evidence>
<feature type="transmembrane region" description="Helical" evidence="8">
    <location>
        <begin position="316"/>
        <end position="337"/>
    </location>
</feature>
<feature type="transmembrane region" description="Helical" evidence="8">
    <location>
        <begin position="79"/>
        <end position="101"/>
    </location>
</feature>
<dbReference type="EMBL" id="AP027272">
    <property type="protein sequence ID" value="BDX05255.1"/>
    <property type="molecule type" value="Genomic_DNA"/>
</dbReference>
<accession>A0AA48KTD1</accession>
<feature type="transmembrane region" description="Helical" evidence="8">
    <location>
        <begin position="208"/>
        <end position="231"/>
    </location>
</feature>
<evidence type="ECO:0000256" key="7">
    <source>
        <dbReference type="RuleBase" id="RU000320"/>
    </source>
</evidence>
<dbReference type="GO" id="GO:0005886">
    <property type="term" value="C:plasma membrane"/>
    <property type="evidence" value="ECO:0007669"/>
    <property type="project" value="UniProtKB-SubCell"/>
</dbReference>
<evidence type="ECO:0000256" key="8">
    <source>
        <dbReference type="SAM" id="Phobius"/>
    </source>
</evidence>
<reference evidence="10" key="1">
    <citation type="submission" date="2023-01" db="EMBL/GenBank/DDBJ databases">
        <title>Complete genome sequence of Planctobacterium marinum strain Dej080120_11.</title>
        <authorList>
            <person name="Ueki S."/>
            <person name="Maruyama F."/>
        </authorList>
    </citation>
    <scope>NUCLEOTIDE SEQUENCE</scope>
    <source>
        <strain evidence="10">Dej080120_11</strain>
    </source>
</reference>
<dbReference type="PANTHER" id="PTHR42703">
    <property type="entry name" value="NADH DEHYDROGENASE"/>
    <property type="match status" value="1"/>
</dbReference>
<dbReference type="PANTHER" id="PTHR42703:SF1">
    <property type="entry name" value="NA(+)_H(+) ANTIPORTER SUBUNIT D1"/>
    <property type="match status" value="1"/>
</dbReference>
<protein>
    <submittedName>
        <fullName evidence="10">Cation:proton antiporter</fullName>
    </submittedName>
</protein>
<feature type="transmembrane region" description="Helical" evidence="8">
    <location>
        <begin position="6"/>
        <end position="24"/>
    </location>
</feature>
<feature type="transmembrane region" description="Helical" evidence="8">
    <location>
        <begin position="137"/>
        <end position="154"/>
    </location>
</feature>
<dbReference type="AlphaFoldDB" id="A0AA48KTD1"/>
<evidence type="ECO:0000259" key="9">
    <source>
        <dbReference type="Pfam" id="PF00361"/>
    </source>
</evidence>
<dbReference type="RefSeq" id="WP_338291223.1">
    <property type="nucleotide sequence ID" value="NZ_AP027272.1"/>
</dbReference>
<keyword evidence="3" id="KW-1003">Cell membrane</keyword>
<comment type="similarity">
    <text evidence="2">Belongs to the CPA3 antiporters (TC 2.A.63) subunit D family.</text>
</comment>
<evidence type="ECO:0000313" key="11">
    <source>
        <dbReference type="Proteomes" id="UP001333710"/>
    </source>
</evidence>
<keyword evidence="11" id="KW-1185">Reference proteome</keyword>
<feature type="transmembrane region" description="Helical" evidence="8">
    <location>
        <begin position="457"/>
        <end position="477"/>
    </location>
</feature>
<feature type="transmembrane region" description="Helical" evidence="8">
    <location>
        <begin position="113"/>
        <end position="131"/>
    </location>
</feature>
<dbReference type="InterPro" id="IPR001750">
    <property type="entry name" value="ND/Mrp_TM"/>
</dbReference>
<evidence type="ECO:0000256" key="3">
    <source>
        <dbReference type="ARBA" id="ARBA00022475"/>
    </source>
</evidence>
<feature type="domain" description="NADH:quinone oxidoreductase/Mrp antiporter transmembrane" evidence="9">
    <location>
        <begin position="130"/>
        <end position="423"/>
    </location>
</feature>
<evidence type="ECO:0000256" key="5">
    <source>
        <dbReference type="ARBA" id="ARBA00022989"/>
    </source>
</evidence>
<feature type="transmembrane region" description="Helical" evidence="8">
    <location>
        <begin position="243"/>
        <end position="267"/>
    </location>
</feature>
<dbReference type="PRINTS" id="PR01434">
    <property type="entry name" value="NADHDHGNASE5"/>
</dbReference>
<keyword evidence="4 7" id="KW-0812">Transmembrane</keyword>
<evidence type="ECO:0000256" key="6">
    <source>
        <dbReference type="ARBA" id="ARBA00023136"/>
    </source>
</evidence>
<feature type="transmembrane region" description="Helical" evidence="8">
    <location>
        <begin position="373"/>
        <end position="391"/>
    </location>
</feature>
<dbReference type="Proteomes" id="UP001333710">
    <property type="component" value="Chromosome"/>
</dbReference>
<feature type="transmembrane region" description="Helical" evidence="8">
    <location>
        <begin position="279"/>
        <end position="296"/>
    </location>
</feature>
<feature type="transmembrane region" description="Helical" evidence="8">
    <location>
        <begin position="166"/>
        <end position="188"/>
    </location>
</feature>
<feature type="transmembrane region" description="Helical" evidence="8">
    <location>
        <begin position="411"/>
        <end position="436"/>
    </location>
</feature>
<dbReference type="Pfam" id="PF00361">
    <property type="entry name" value="Proton_antipo_M"/>
    <property type="match status" value="1"/>
</dbReference>
<sequence length="488" mass="52884">MSTTNLLLTTFALPLILIALILLFRKQPNLREAASIGVGILVFVCNLMLLQHWLTTEEISFTLFTLFPGVTIAFDIEPLGMIFALVASALWPVTTLYALGYMRAHHEPRQTQFYCFFALSIFSVMGIAFAGNLMTLFVFYELLTLATFPLVAHAGTKKAKRGARTYLGILLFSSILFFLLAVISTWHFTGTMDFKLGGILDGVSDGVVSVLLILFVFGVGKAAIMPLHGWLPAAMVAPTPVSALLHAVAVVKAGVFTILKVMVYVFGIERLATIPSGTFLLYLAGFSILFASLVAIRKRNLKARLAWSTVSQLGYITMGALLASPLGVVGSAMHITMHAFSKITLFFCAGAIIVAAHKTEIPQMRGLGKQMPITMLAFGIASLGIIGLPPAGGTWSKWMLLMGTAETEHWILMLILMVSSLLSIGYLLPVTLRAFFPGPEGPAEPVHANGRFDLAPTASLIAIVITTFACLALFFYADAIYQFAMRVV</sequence>
<keyword evidence="6 8" id="KW-0472">Membrane</keyword>
<name>A0AA48KTD1_9ALTE</name>
<feature type="transmembrane region" description="Helical" evidence="8">
    <location>
        <begin position="36"/>
        <end position="54"/>
    </location>
</feature>
<dbReference type="KEGG" id="pmaw:MACH26_07760"/>
<evidence type="ECO:0000256" key="2">
    <source>
        <dbReference type="ARBA" id="ARBA00005346"/>
    </source>
</evidence>